<name>A0A327R782_9FLAO</name>
<feature type="transmembrane region" description="Helical" evidence="8">
    <location>
        <begin position="14"/>
        <end position="34"/>
    </location>
</feature>
<feature type="transmembrane region" description="Helical" evidence="8">
    <location>
        <begin position="349"/>
        <end position="368"/>
    </location>
</feature>
<gene>
    <name evidence="10" type="ORF">LV92_01746</name>
</gene>
<dbReference type="RefSeq" id="WP_245946308.1">
    <property type="nucleotide sequence ID" value="NZ_QLLN01000003.1"/>
</dbReference>
<feature type="transmembrane region" description="Helical" evidence="8">
    <location>
        <begin position="406"/>
        <end position="425"/>
    </location>
</feature>
<evidence type="ECO:0000256" key="8">
    <source>
        <dbReference type="SAM" id="Phobius"/>
    </source>
</evidence>
<evidence type="ECO:0000259" key="9">
    <source>
        <dbReference type="Pfam" id="PF13231"/>
    </source>
</evidence>
<keyword evidence="6 8" id="KW-1133">Transmembrane helix</keyword>
<feature type="transmembrane region" description="Helical" evidence="8">
    <location>
        <begin position="143"/>
        <end position="159"/>
    </location>
</feature>
<evidence type="ECO:0000256" key="2">
    <source>
        <dbReference type="ARBA" id="ARBA00022475"/>
    </source>
</evidence>
<feature type="transmembrane region" description="Helical" evidence="8">
    <location>
        <begin position="374"/>
        <end position="397"/>
    </location>
</feature>
<dbReference type="EMBL" id="QLLN01000003">
    <property type="protein sequence ID" value="RAJ12511.1"/>
    <property type="molecule type" value="Genomic_DNA"/>
</dbReference>
<evidence type="ECO:0000256" key="3">
    <source>
        <dbReference type="ARBA" id="ARBA00022676"/>
    </source>
</evidence>
<accession>A0A327R782</accession>
<feature type="transmembrane region" description="Helical" evidence="8">
    <location>
        <begin position="260"/>
        <end position="278"/>
    </location>
</feature>
<feature type="transmembrane region" description="Helical" evidence="8">
    <location>
        <begin position="319"/>
        <end position="337"/>
    </location>
</feature>
<dbReference type="Pfam" id="PF13231">
    <property type="entry name" value="PMT_2"/>
    <property type="match status" value="1"/>
</dbReference>
<evidence type="ECO:0000256" key="4">
    <source>
        <dbReference type="ARBA" id="ARBA00022679"/>
    </source>
</evidence>
<feature type="transmembrane region" description="Helical" evidence="8">
    <location>
        <begin position="209"/>
        <end position="231"/>
    </location>
</feature>
<keyword evidence="11" id="KW-1185">Reference proteome</keyword>
<dbReference type="GO" id="GO:0000030">
    <property type="term" value="F:mannosyltransferase activity"/>
    <property type="evidence" value="ECO:0007669"/>
    <property type="project" value="InterPro"/>
</dbReference>
<keyword evidence="5 8" id="KW-0812">Transmembrane</keyword>
<dbReference type="Proteomes" id="UP000249696">
    <property type="component" value="Unassembled WGS sequence"/>
</dbReference>
<evidence type="ECO:0000313" key="10">
    <source>
        <dbReference type="EMBL" id="RAJ12511.1"/>
    </source>
</evidence>
<evidence type="ECO:0000256" key="7">
    <source>
        <dbReference type="ARBA" id="ARBA00023136"/>
    </source>
</evidence>
<comment type="subcellular location">
    <subcellularLocation>
        <location evidence="1">Cell membrane</location>
        <topology evidence="1">Multi-pass membrane protein</topology>
    </subcellularLocation>
</comment>
<feature type="transmembrane region" description="Helical" evidence="8">
    <location>
        <begin position="118"/>
        <end position="136"/>
    </location>
</feature>
<dbReference type="GO" id="GO:0006493">
    <property type="term" value="P:protein O-linked glycosylation"/>
    <property type="evidence" value="ECO:0007669"/>
    <property type="project" value="InterPro"/>
</dbReference>
<dbReference type="GO" id="GO:0016763">
    <property type="term" value="F:pentosyltransferase activity"/>
    <property type="evidence" value="ECO:0007669"/>
    <property type="project" value="TreeGrafter"/>
</dbReference>
<proteinExistence type="predicted"/>
<keyword evidence="3" id="KW-0328">Glycosyltransferase</keyword>
<dbReference type="PANTHER" id="PTHR33908:SF3">
    <property type="entry name" value="UNDECAPRENYL PHOSPHATE-ALPHA-4-AMINO-4-DEOXY-L-ARABINOSE ARABINOSYL TRANSFERASE"/>
    <property type="match status" value="1"/>
</dbReference>
<feature type="transmembrane region" description="Helical" evidence="8">
    <location>
        <begin position="92"/>
        <end position="112"/>
    </location>
</feature>
<dbReference type="InterPro" id="IPR050297">
    <property type="entry name" value="LipidA_mod_glycosyltrf_83"/>
</dbReference>
<reference evidence="10 11" key="1">
    <citation type="submission" date="2018-06" db="EMBL/GenBank/DDBJ databases">
        <title>Genomic Encyclopedia of Archaeal and Bacterial Type Strains, Phase II (KMG-II): from individual species to whole genera.</title>
        <authorList>
            <person name="Goeker M."/>
        </authorList>
    </citation>
    <scope>NUCLEOTIDE SEQUENCE [LARGE SCALE GENOMIC DNA]</scope>
    <source>
        <strain evidence="10 11">DSM 23522</strain>
    </source>
</reference>
<organism evidence="10 11">
    <name type="scientific">Arenibacter echinorum</name>
    <dbReference type="NCBI Taxonomy" id="440515"/>
    <lineage>
        <taxon>Bacteria</taxon>
        <taxon>Pseudomonadati</taxon>
        <taxon>Bacteroidota</taxon>
        <taxon>Flavobacteriia</taxon>
        <taxon>Flavobacteriales</taxon>
        <taxon>Flavobacteriaceae</taxon>
        <taxon>Arenibacter</taxon>
    </lineage>
</organism>
<dbReference type="AlphaFoldDB" id="A0A327R782"/>
<keyword evidence="7 8" id="KW-0472">Membrane</keyword>
<feature type="transmembrane region" description="Helical" evidence="8">
    <location>
        <begin position="171"/>
        <end position="197"/>
    </location>
</feature>
<dbReference type="PANTHER" id="PTHR33908">
    <property type="entry name" value="MANNOSYLTRANSFERASE YKCB-RELATED"/>
    <property type="match status" value="1"/>
</dbReference>
<keyword evidence="2" id="KW-1003">Cell membrane</keyword>
<keyword evidence="4 10" id="KW-0808">Transferase</keyword>
<sequence length="553" mass="63777">MGIMLSKVVTNKHYLFFLVVALAILLAGVGSYGFTETSEARYAEISKEMLSSKDYLNPKLLGIFHFHKPPITYYVTTLGYRIFGVNEFGARFFLQIAIVFQLALVYGMAYLLYKDRRIAFTSGLVYFALPLVLISSRNLTTDAYLTTFILGSLFCWQYYTSKGKTVALYLFYLLVAMALLTKGPVALLFILTYIIVYKTIFKRNSKISLHHILGFVLCLLLASSWYILVVINNPGLWDYFVTDQLISRITSHSFNRSKPFWFYIPLIIGLTLPWWWIILRNFKIKASTFLNIGREERLLLISSVFLFLIFSVFRTKMVLYILPMFWMLAILIAVQLYKVSVSILNTLNLAYTILMSCLFLGIIGFWLWKPQFIQISNATLVIGIVLVILFVSLFFYVDNGVPEKPAILGASFGAALVLLSTSIMAHNGSTFNSTKEMIGFINNVTLKENKTIVVYDYLLSSIPMYSGDNPITLKLRNNTTNREVQFQKDEEWKDDLWDINDEVMVSRLDSLSYSPNTYLIINKKRGFKDDLKYLEPHFKNRQEFVKWLVLYNK</sequence>
<dbReference type="GO" id="GO:0005886">
    <property type="term" value="C:plasma membrane"/>
    <property type="evidence" value="ECO:0007669"/>
    <property type="project" value="UniProtKB-SubCell"/>
</dbReference>
<evidence type="ECO:0000256" key="5">
    <source>
        <dbReference type="ARBA" id="ARBA00022692"/>
    </source>
</evidence>
<evidence type="ECO:0000313" key="11">
    <source>
        <dbReference type="Proteomes" id="UP000249696"/>
    </source>
</evidence>
<evidence type="ECO:0000256" key="1">
    <source>
        <dbReference type="ARBA" id="ARBA00004651"/>
    </source>
</evidence>
<feature type="domain" description="Glycosyltransferase RgtA/B/C/D-like" evidence="9">
    <location>
        <begin position="67"/>
        <end position="225"/>
    </location>
</feature>
<dbReference type="GO" id="GO:0010041">
    <property type="term" value="P:response to iron(III) ion"/>
    <property type="evidence" value="ECO:0007669"/>
    <property type="project" value="TreeGrafter"/>
</dbReference>
<dbReference type="InterPro" id="IPR038731">
    <property type="entry name" value="RgtA/B/C-like"/>
</dbReference>
<protein>
    <submittedName>
        <fullName evidence="10">4-amino-4-deoxy-L-arabinose transferase</fullName>
    </submittedName>
</protein>
<dbReference type="GO" id="GO:0009103">
    <property type="term" value="P:lipopolysaccharide biosynthetic process"/>
    <property type="evidence" value="ECO:0007669"/>
    <property type="project" value="UniProtKB-ARBA"/>
</dbReference>
<comment type="caution">
    <text evidence="10">The sequence shown here is derived from an EMBL/GenBank/DDBJ whole genome shotgun (WGS) entry which is preliminary data.</text>
</comment>
<evidence type="ECO:0000256" key="6">
    <source>
        <dbReference type="ARBA" id="ARBA00022989"/>
    </source>
</evidence>